<dbReference type="EMBL" id="BOML01000057">
    <property type="protein sequence ID" value="GIE05663.1"/>
    <property type="molecule type" value="Genomic_DNA"/>
</dbReference>
<comment type="caution">
    <text evidence="1">The sequence shown here is derived from an EMBL/GenBank/DDBJ whole genome shotgun (WGS) entry which is preliminary data.</text>
</comment>
<evidence type="ECO:0000313" key="2">
    <source>
        <dbReference type="Proteomes" id="UP000637628"/>
    </source>
</evidence>
<name>A0ABQ3Z764_9ACTN</name>
<keyword evidence="2" id="KW-1185">Reference proteome</keyword>
<protein>
    <submittedName>
        <fullName evidence="1">Uncharacterized protein</fullName>
    </submittedName>
</protein>
<reference evidence="1 2" key="1">
    <citation type="submission" date="2021-01" db="EMBL/GenBank/DDBJ databases">
        <title>Whole genome shotgun sequence of Actinoplanes durhamensis NBRC 14914.</title>
        <authorList>
            <person name="Komaki H."/>
            <person name="Tamura T."/>
        </authorList>
    </citation>
    <scope>NUCLEOTIDE SEQUENCE [LARGE SCALE GENOMIC DNA]</scope>
    <source>
        <strain evidence="1 2">NBRC 14914</strain>
    </source>
</reference>
<accession>A0ABQ3Z764</accession>
<gene>
    <name evidence="1" type="ORF">Adu01nite_70130</name>
</gene>
<proteinExistence type="predicted"/>
<organism evidence="1 2">
    <name type="scientific">Paractinoplanes durhamensis</name>
    <dbReference type="NCBI Taxonomy" id="113563"/>
    <lineage>
        <taxon>Bacteria</taxon>
        <taxon>Bacillati</taxon>
        <taxon>Actinomycetota</taxon>
        <taxon>Actinomycetes</taxon>
        <taxon>Micromonosporales</taxon>
        <taxon>Micromonosporaceae</taxon>
        <taxon>Paractinoplanes</taxon>
    </lineage>
</organism>
<dbReference type="RefSeq" id="WP_203733533.1">
    <property type="nucleotide sequence ID" value="NZ_BAAATX010000009.1"/>
</dbReference>
<sequence>MRLRNLTASAHAAGGRIDLSWENPDFVRLPGARVVRRERTFPTGPDDGVVVRDAFGITSVSDTGLRGETVHYYAVFPFAEPAGGPRTYEPNSVNRVSALATTTYDFAGQLYGMLPVVYRRFDPPDGPLRRFLDMPGRELDALYSLTRSLLGIRDVEHTEGDLLPLLAQWIGWPTDERLPVSAQRLQIRLAPRLYAVVGAPPVVRSTVARITGRSSQVKEYVHNVARTNDPERLLLWTAVRDTAGAWTPDTLLSPHATSAGRIRHVRDRDGAELFVFHVERPHGPDIWAKRYADGQWAPSEPLVDRPGRDLNPAVARHGDVLWLFWEQLGADGRWDLAARTRAADGTWSDAAVPAGDGSRRSPATVADDAGGLWLFWREWLGHRWQIRYARHDGTAWQPDPPAVMPDDNGSPVAAEDDLVAVPAPDGGGIWLFWARPEPGGPPGQTRWSIAWRAAQGADPATVTWSPVRLVPKDNPADHEREPYPLRTPAGDLELFRASTRGAAGWTVARSVLDVAALTWGPAETVTPAAAGSRRAPAAVPLDDGSTLLMLRSAAAVAWGAGTLDTRYGGTRTVRASDEAARDRRRQFTDDQSYTCRVGRTSRETVGVFLPGPPPGPDEAERLAGVLHEFMPVTAQAVLLKPNGEEIPR</sequence>
<dbReference type="SUPFAM" id="SSF89372">
    <property type="entry name" value="Fucose-specific lectin"/>
    <property type="match status" value="1"/>
</dbReference>
<evidence type="ECO:0000313" key="1">
    <source>
        <dbReference type="EMBL" id="GIE05663.1"/>
    </source>
</evidence>
<dbReference type="Proteomes" id="UP000637628">
    <property type="component" value="Unassembled WGS sequence"/>
</dbReference>